<evidence type="ECO:0000256" key="8">
    <source>
        <dbReference type="ARBA" id="ARBA00023239"/>
    </source>
</evidence>
<evidence type="ECO:0000256" key="6">
    <source>
        <dbReference type="ARBA" id="ARBA00022723"/>
    </source>
</evidence>
<evidence type="ECO:0000256" key="9">
    <source>
        <dbReference type="ARBA" id="ARBA00048348"/>
    </source>
</evidence>
<comment type="caution">
    <text evidence="13">The sequence shown here is derived from an EMBL/GenBank/DDBJ whole genome shotgun (WGS) entry which is preliminary data.</text>
</comment>
<evidence type="ECO:0000256" key="10">
    <source>
        <dbReference type="RuleBase" id="RU367011"/>
    </source>
</evidence>
<evidence type="ECO:0000313" key="13">
    <source>
        <dbReference type="EMBL" id="SEA52381.1"/>
    </source>
</evidence>
<name>A0AB38A0N4_9LACT</name>
<comment type="cofactor">
    <cofactor evidence="1 10">
        <name>Zn(2+)</name>
        <dbReference type="ChEBI" id="CHEBI:29105"/>
    </cofactor>
</comment>
<organism evidence="13 14">
    <name type="scientific">Trichococcus collinsii</name>
    <dbReference type="NCBI Taxonomy" id="157076"/>
    <lineage>
        <taxon>Bacteria</taxon>
        <taxon>Bacillati</taxon>
        <taxon>Bacillota</taxon>
        <taxon>Bacilli</taxon>
        <taxon>Lactobacillales</taxon>
        <taxon>Carnobacteriaceae</taxon>
        <taxon>Trichococcus</taxon>
    </lineage>
</organism>
<dbReference type="PROSITE" id="PS51144">
    <property type="entry name" value="ALPHA_CA_2"/>
    <property type="match status" value="1"/>
</dbReference>
<dbReference type="InterPro" id="IPR018338">
    <property type="entry name" value="Carbonic_anhydrase_a-class_CS"/>
</dbReference>
<sequence>MTDTKGYKKVLAVLGVFVLLGLSGCGQEEVSEADSSVQTTTEQTSETATHESTEETLDYDNQDEWDFESGEMQSPINIETSAAETMTTDGALTLDYAEEIIDVVDNGHSIEIEDGGQATIAGRSFELKQFHLHSPSEHTLNGENFPIELHFVHKAQDGRLAVIAVFFKEGAENAAFQAILDDVKANEEVAVASGLSLNVAELLPANKSYYHYLGSLTTPPLTENVEWYVMANPVEVSAEQIAAFNEYYEGNNREVQPLGDRSVLKYEE</sequence>
<reference evidence="13 14" key="1">
    <citation type="submission" date="2016-10" db="EMBL/GenBank/DDBJ databases">
        <authorList>
            <person name="Varghese N."/>
            <person name="Submissions S."/>
        </authorList>
    </citation>
    <scope>NUCLEOTIDE SEQUENCE [LARGE SCALE GENOMIC DNA]</scope>
    <source>
        <strain evidence="13 14">DSM 14526</strain>
    </source>
</reference>
<dbReference type="Gene3D" id="3.10.200.10">
    <property type="entry name" value="Alpha carbonic anhydrase"/>
    <property type="match status" value="1"/>
</dbReference>
<keyword evidence="6 10" id="KW-0479">Metal-binding</keyword>
<comment type="similarity">
    <text evidence="3 10">Belongs to the alpha-carbonic anhydrase family.</text>
</comment>
<dbReference type="RefSeq" id="WP_086985793.1">
    <property type="nucleotide sequence ID" value="NZ_FJNA01000001.1"/>
</dbReference>
<dbReference type="InterPro" id="IPR001148">
    <property type="entry name" value="CA_dom"/>
</dbReference>
<evidence type="ECO:0000256" key="5">
    <source>
        <dbReference type="ARBA" id="ARBA00014628"/>
    </source>
</evidence>
<evidence type="ECO:0000256" key="2">
    <source>
        <dbReference type="ARBA" id="ARBA00002904"/>
    </source>
</evidence>
<proteinExistence type="inferred from homology"/>
<comment type="catalytic activity">
    <reaction evidence="9 10">
        <text>hydrogencarbonate + H(+) = CO2 + H2O</text>
        <dbReference type="Rhea" id="RHEA:10748"/>
        <dbReference type="ChEBI" id="CHEBI:15377"/>
        <dbReference type="ChEBI" id="CHEBI:15378"/>
        <dbReference type="ChEBI" id="CHEBI:16526"/>
        <dbReference type="ChEBI" id="CHEBI:17544"/>
        <dbReference type="EC" id="4.2.1.1"/>
    </reaction>
</comment>
<keyword evidence="7 10" id="KW-0862">Zinc</keyword>
<dbReference type="Proteomes" id="UP000199042">
    <property type="component" value="Unassembled WGS sequence"/>
</dbReference>
<dbReference type="SUPFAM" id="SSF51069">
    <property type="entry name" value="Carbonic anhydrase"/>
    <property type="match status" value="1"/>
</dbReference>
<dbReference type="InterPro" id="IPR023561">
    <property type="entry name" value="Carbonic_anhydrase_a-class"/>
</dbReference>
<dbReference type="InterPro" id="IPR041891">
    <property type="entry name" value="Alpha_CA_prokaryot-like"/>
</dbReference>
<feature type="compositionally biased region" description="Low complexity" evidence="11">
    <location>
        <begin position="35"/>
        <end position="47"/>
    </location>
</feature>
<dbReference type="InterPro" id="IPR036398">
    <property type="entry name" value="CA_dom_sf"/>
</dbReference>
<feature type="region of interest" description="Disordered" evidence="11">
    <location>
        <begin position="29"/>
        <end position="58"/>
    </location>
</feature>
<keyword evidence="8 10" id="KW-0456">Lyase</keyword>
<dbReference type="EC" id="4.2.1.1" evidence="4 10"/>
<dbReference type="Pfam" id="PF00194">
    <property type="entry name" value="Carb_anhydrase"/>
    <property type="match status" value="1"/>
</dbReference>
<feature type="domain" description="Alpha-carbonic anhydrase" evidence="12">
    <location>
        <begin position="55"/>
        <end position="267"/>
    </location>
</feature>
<dbReference type="EMBL" id="FNQH01000003">
    <property type="protein sequence ID" value="SEA52381.1"/>
    <property type="molecule type" value="Genomic_DNA"/>
</dbReference>
<gene>
    <name evidence="13" type="ORF">SAMN04488525_103331</name>
</gene>
<dbReference type="CDD" id="cd03124">
    <property type="entry name" value="alpha_CA_prokaryotic_like"/>
    <property type="match status" value="1"/>
</dbReference>
<dbReference type="PANTHER" id="PTHR18952:SF265">
    <property type="entry name" value="CARBONIC ANHYDRASE"/>
    <property type="match status" value="1"/>
</dbReference>
<evidence type="ECO:0000256" key="1">
    <source>
        <dbReference type="ARBA" id="ARBA00001947"/>
    </source>
</evidence>
<keyword evidence="14" id="KW-1185">Reference proteome</keyword>
<dbReference type="PROSITE" id="PS00162">
    <property type="entry name" value="ALPHA_CA_1"/>
    <property type="match status" value="1"/>
</dbReference>
<dbReference type="GO" id="GO:0008270">
    <property type="term" value="F:zinc ion binding"/>
    <property type="evidence" value="ECO:0007669"/>
    <property type="project" value="UniProtKB-UniRule"/>
</dbReference>
<evidence type="ECO:0000256" key="11">
    <source>
        <dbReference type="SAM" id="MobiDB-lite"/>
    </source>
</evidence>
<accession>A0AB38A0N4</accession>
<dbReference type="AlphaFoldDB" id="A0AB38A0N4"/>
<evidence type="ECO:0000256" key="4">
    <source>
        <dbReference type="ARBA" id="ARBA00012925"/>
    </source>
</evidence>
<evidence type="ECO:0000259" key="12">
    <source>
        <dbReference type="PROSITE" id="PS51144"/>
    </source>
</evidence>
<evidence type="ECO:0000256" key="7">
    <source>
        <dbReference type="ARBA" id="ARBA00022833"/>
    </source>
</evidence>
<dbReference type="PANTHER" id="PTHR18952">
    <property type="entry name" value="CARBONIC ANHYDRASE"/>
    <property type="match status" value="1"/>
</dbReference>
<evidence type="ECO:0000256" key="3">
    <source>
        <dbReference type="ARBA" id="ARBA00010718"/>
    </source>
</evidence>
<dbReference type="SMART" id="SM01057">
    <property type="entry name" value="Carb_anhydrase"/>
    <property type="match status" value="1"/>
</dbReference>
<dbReference type="GO" id="GO:0004089">
    <property type="term" value="F:carbonate dehydratase activity"/>
    <property type="evidence" value="ECO:0007669"/>
    <property type="project" value="UniProtKB-UniRule"/>
</dbReference>
<comment type="function">
    <text evidence="2 10">Reversible hydration of carbon dioxide.</text>
</comment>
<protein>
    <recommendedName>
        <fullName evidence="5 10">Carbonic anhydrase</fullName>
        <ecNumber evidence="4 10">4.2.1.1</ecNumber>
    </recommendedName>
</protein>
<dbReference type="PROSITE" id="PS51257">
    <property type="entry name" value="PROKAR_LIPOPROTEIN"/>
    <property type="match status" value="1"/>
</dbReference>
<evidence type="ECO:0000313" key="14">
    <source>
        <dbReference type="Proteomes" id="UP000199042"/>
    </source>
</evidence>